<feature type="compositionally biased region" description="Polar residues" evidence="10">
    <location>
        <begin position="371"/>
        <end position="381"/>
    </location>
</feature>
<dbReference type="EMBL" id="MF136604">
    <property type="protein sequence ID" value="AVY53403.1"/>
    <property type="molecule type" value="mRNA"/>
</dbReference>
<evidence type="ECO:0000256" key="6">
    <source>
        <dbReference type="ARBA" id="ARBA00023125"/>
    </source>
</evidence>
<evidence type="ECO:0000256" key="10">
    <source>
        <dbReference type="SAM" id="MobiDB-lite"/>
    </source>
</evidence>
<dbReference type="GO" id="GO:0008270">
    <property type="term" value="F:zinc ion binding"/>
    <property type="evidence" value="ECO:0007669"/>
    <property type="project" value="UniProtKB-KW"/>
</dbReference>
<feature type="compositionally biased region" description="Basic residues" evidence="10">
    <location>
        <begin position="143"/>
        <end position="154"/>
    </location>
</feature>
<proteinExistence type="evidence at transcript level"/>
<dbReference type="FunFam" id="4.10.1100.10:FF:000001">
    <property type="entry name" value="Squamosa promoter-binding-like protein 14"/>
    <property type="match status" value="1"/>
</dbReference>
<dbReference type="SUPFAM" id="SSF103612">
    <property type="entry name" value="SBT domain"/>
    <property type="match status" value="1"/>
</dbReference>
<evidence type="ECO:0000256" key="8">
    <source>
        <dbReference type="ARBA" id="ARBA00023242"/>
    </source>
</evidence>
<keyword evidence="4" id="KW-0862">Zinc</keyword>
<evidence type="ECO:0000256" key="4">
    <source>
        <dbReference type="ARBA" id="ARBA00022833"/>
    </source>
</evidence>
<evidence type="ECO:0000256" key="1">
    <source>
        <dbReference type="ARBA" id="ARBA00004123"/>
    </source>
</evidence>
<evidence type="ECO:0000256" key="7">
    <source>
        <dbReference type="ARBA" id="ARBA00023163"/>
    </source>
</evidence>
<keyword evidence="7" id="KW-0804">Transcription</keyword>
<comment type="subcellular location">
    <subcellularLocation>
        <location evidence="1">Nucleus</location>
    </subcellularLocation>
</comment>
<dbReference type="Pfam" id="PF03110">
    <property type="entry name" value="SBP"/>
    <property type="match status" value="1"/>
</dbReference>
<feature type="compositionally biased region" description="Polar residues" evidence="10">
    <location>
        <begin position="307"/>
        <end position="328"/>
    </location>
</feature>
<feature type="region of interest" description="Disordered" evidence="10">
    <location>
        <begin position="54"/>
        <end position="78"/>
    </location>
</feature>
<feature type="compositionally biased region" description="Basic and acidic residues" evidence="10">
    <location>
        <begin position="361"/>
        <end position="370"/>
    </location>
</feature>
<feature type="compositionally biased region" description="Low complexity" evidence="10">
    <location>
        <begin position="1"/>
        <end position="26"/>
    </location>
</feature>
<keyword evidence="2" id="KW-0479">Metal-binding</keyword>
<evidence type="ECO:0000313" key="12">
    <source>
        <dbReference type="EMBL" id="AVY53403.1"/>
    </source>
</evidence>
<dbReference type="PROSITE" id="PS51141">
    <property type="entry name" value="ZF_SBP"/>
    <property type="match status" value="1"/>
</dbReference>
<organism evidence="12">
    <name type="scientific">Malus hybrid cultivar</name>
    <dbReference type="NCBI Taxonomy" id="604297"/>
    <lineage>
        <taxon>Eukaryota</taxon>
        <taxon>Viridiplantae</taxon>
        <taxon>Streptophyta</taxon>
        <taxon>Embryophyta</taxon>
        <taxon>Tracheophyta</taxon>
        <taxon>Spermatophyta</taxon>
        <taxon>Magnoliopsida</taxon>
        <taxon>eudicotyledons</taxon>
        <taxon>Gunneridae</taxon>
        <taxon>Pentapetalae</taxon>
        <taxon>rosids</taxon>
        <taxon>fabids</taxon>
        <taxon>Rosales</taxon>
        <taxon>Rosaceae</taxon>
        <taxon>Amygdaloideae</taxon>
        <taxon>Maleae</taxon>
        <taxon>Malus</taxon>
    </lineage>
</organism>
<dbReference type="PANTHER" id="PTHR31251:SF191">
    <property type="entry name" value="SBP-TYPE DOMAIN-CONTAINING PROTEIN"/>
    <property type="match status" value="1"/>
</dbReference>
<keyword evidence="3 9" id="KW-0863">Zinc-finger</keyword>
<dbReference type="InterPro" id="IPR044817">
    <property type="entry name" value="SBP-like"/>
</dbReference>
<evidence type="ECO:0000259" key="11">
    <source>
        <dbReference type="PROSITE" id="PS51141"/>
    </source>
</evidence>
<reference evidence="12" key="1">
    <citation type="submission" date="2017-05" db="EMBL/GenBank/DDBJ databases">
        <title>Exploring for the Causes of the Apomictic Reproduction in Malus cv. 'Royalty'.</title>
        <authorList>
            <person name="Ma N."/>
            <person name="Lu Y."/>
            <person name="Bu Y."/>
            <person name="Wang Z."/>
            <person name="Hao S."/>
            <person name="Li G."/>
            <person name="Zhang J."/>
            <person name="Tian J."/>
            <person name="Yao Y."/>
        </authorList>
    </citation>
    <scope>NUCLEOTIDE SEQUENCE</scope>
</reference>
<keyword evidence="5" id="KW-0805">Transcription regulation</keyword>
<accession>A0A2R4QL47</accession>
<dbReference type="PANTHER" id="PTHR31251">
    <property type="entry name" value="SQUAMOSA PROMOTER-BINDING-LIKE PROTEIN 4"/>
    <property type="match status" value="1"/>
</dbReference>
<dbReference type="GO" id="GO:0003677">
    <property type="term" value="F:DNA binding"/>
    <property type="evidence" value="ECO:0007669"/>
    <property type="project" value="UniProtKB-KW"/>
</dbReference>
<evidence type="ECO:0000256" key="5">
    <source>
        <dbReference type="ARBA" id="ARBA00023015"/>
    </source>
</evidence>
<sequence length="381" mass="40791">MEMGSSSKTESASSSSSSPPNSSAESLNGLKFGRRIYFEDGGFGALHKSSCGSAAGSSSAGATPPKKQRGGGNLGQPPRCQVEGCEVDLSGAKAYYSRHKVCGLHSKTPTVIVAGLEQRFCQQCSRFHLLPEFDQGKRSCRRRLAGHNERRRKPPPGSILSTRGRLSSSLYENSSSRIGSFLMDFTAYPRFSGRDAWTTTTTRTSERAPVNQNANDAGKFLQQPWQSNSEISTSGFYLQGSAGGTSYPGPGIPPGECVTVVTDSSCALSLLSNQPWGSRNRVLGAGMNSLMNTQGVPVAQPVPHSATSNHFPTTSWGFKGNENGSSSHGMLPDLGLGQISQPLSSQYSGVLELSQQGRRQQHMELGHTRGYDSTSQQMHWS</sequence>
<feature type="region of interest" description="Disordered" evidence="10">
    <location>
        <begin position="1"/>
        <end position="27"/>
    </location>
</feature>
<feature type="region of interest" description="Disordered" evidence="10">
    <location>
        <begin position="354"/>
        <end position="381"/>
    </location>
</feature>
<name>A0A2R4QL47_9ROSA</name>
<keyword evidence="6" id="KW-0238">DNA-binding</keyword>
<keyword evidence="8" id="KW-0539">Nucleus</keyword>
<dbReference type="Gene3D" id="4.10.1100.10">
    <property type="entry name" value="Transcription factor, SBP-box domain"/>
    <property type="match status" value="1"/>
</dbReference>
<dbReference type="InterPro" id="IPR036893">
    <property type="entry name" value="SBP_sf"/>
</dbReference>
<protein>
    <submittedName>
        <fullName evidence="12">SPL domain class transcription factor 1</fullName>
    </submittedName>
</protein>
<evidence type="ECO:0000256" key="3">
    <source>
        <dbReference type="ARBA" id="ARBA00022771"/>
    </source>
</evidence>
<evidence type="ECO:0000256" key="9">
    <source>
        <dbReference type="PROSITE-ProRule" id="PRU00470"/>
    </source>
</evidence>
<feature type="region of interest" description="Disordered" evidence="10">
    <location>
        <begin position="307"/>
        <end position="337"/>
    </location>
</feature>
<dbReference type="GO" id="GO:0005634">
    <property type="term" value="C:nucleus"/>
    <property type="evidence" value="ECO:0007669"/>
    <property type="project" value="UniProtKB-SubCell"/>
</dbReference>
<dbReference type="InterPro" id="IPR004333">
    <property type="entry name" value="SBP_dom"/>
</dbReference>
<dbReference type="AlphaFoldDB" id="A0A2R4QL47"/>
<feature type="domain" description="SBP-type" evidence="11">
    <location>
        <begin position="77"/>
        <end position="154"/>
    </location>
</feature>
<evidence type="ECO:0000256" key="2">
    <source>
        <dbReference type="ARBA" id="ARBA00022723"/>
    </source>
</evidence>
<feature type="region of interest" description="Disordered" evidence="10">
    <location>
        <begin position="143"/>
        <end position="166"/>
    </location>
</feature>